<feature type="chain" id="PRO_5015146305" evidence="2">
    <location>
        <begin position="16"/>
        <end position="131"/>
    </location>
</feature>
<proteinExistence type="predicted"/>
<dbReference type="OrthoDB" id="10331084at2759"/>
<name>A0A2P5EC49_TREOI</name>
<sequence>MVLLLFLLMSTFVMYLRPNLLHRLPAQRRGKRKRALAREALLPGYSAAFLGGNFAKRQVIGGGAAAVIVNIVIVIVVIIVVIVIWGMIRIHGLVFLGGPYTGEELVHVHGPKILTTFTQCVLKLVEGKRVN</sequence>
<comment type="caution">
    <text evidence="3">The sequence shown here is derived from an EMBL/GenBank/DDBJ whole genome shotgun (WGS) entry which is preliminary data.</text>
</comment>
<dbReference type="Proteomes" id="UP000237000">
    <property type="component" value="Unassembled WGS sequence"/>
</dbReference>
<keyword evidence="1" id="KW-0812">Transmembrane</keyword>
<feature type="transmembrane region" description="Helical" evidence="1">
    <location>
        <begin position="59"/>
        <end position="85"/>
    </location>
</feature>
<accession>A0A2P5EC49</accession>
<evidence type="ECO:0000313" key="4">
    <source>
        <dbReference type="Proteomes" id="UP000237000"/>
    </source>
</evidence>
<keyword evidence="2" id="KW-0732">Signal</keyword>
<dbReference type="AlphaFoldDB" id="A0A2P5EC49"/>
<evidence type="ECO:0000256" key="1">
    <source>
        <dbReference type="SAM" id="Phobius"/>
    </source>
</evidence>
<gene>
    <name evidence="3" type="ORF">TorRG33x02_210950</name>
</gene>
<evidence type="ECO:0000256" key="2">
    <source>
        <dbReference type="SAM" id="SignalP"/>
    </source>
</evidence>
<feature type="signal peptide" evidence="2">
    <location>
        <begin position="1"/>
        <end position="15"/>
    </location>
</feature>
<keyword evidence="4" id="KW-1185">Reference proteome</keyword>
<dbReference type="EMBL" id="JXTC01000183">
    <property type="protein sequence ID" value="PON83121.1"/>
    <property type="molecule type" value="Genomic_DNA"/>
</dbReference>
<organism evidence="3 4">
    <name type="scientific">Trema orientale</name>
    <name type="common">Charcoal tree</name>
    <name type="synonym">Celtis orientalis</name>
    <dbReference type="NCBI Taxonomy" id="63057"/>
    <lineage>
        <taxon>Eukaryota</taxon>
        <taxon>Viridiplantae</taxon>
        <taxon>Streptophyta</taxon>
        <taxon>Embryophyta</taxon>
        <taxon>Tracheophyta</taxon>
        <taxon>Spermatophyta</taxon>
        <taxon>Magnoliopsida</taxon>
        <taxon>eudicotyledons</taxon>
        <taxon>Gunneridae</taxon>
        <taxon>Pentapetalae</taxon>
        <taxon>rosids</taxon>
        <taxon>fabids</taxon>
        <taxon>Rosales</taxon>
        <taxon>Cannabaceae</taxon>
        <taxon>Trema</taxon>
    </lineage>
</organism>
<reference evidence="4" key="1">
    <citation type="submission" date="2016-06" db="EMBL/GenBank/DDBJ databases">
        <title>Parallel loss of symbiosis genes in relatives of nitrogen-fixing non-legume Parasponia.</title>
        <authorList>
            <person name="Van Velzen R."/>
            <person name="Holmer R."/>
            <person name="Bu F."/>
            <person name="Rutten L."/>
            <person name="Van Zeijl A."/>
            <person name="Liu W."/>
            <person name="Santuari L."/>
            <person name="Cao Q."/>
            <person name="Sharma T."/>
            <person name="Shen D."/>
            <person name="Roswanjaya Y."/>
            <person name="Wardhani T."/>
            <person name="Kalhor M.S."/>
            <person name="Jansen J."/>
            <person name="Van den Hoogen J."/>
            <person name="Gungor B."/>
            <person name="Hartog M."/>
            <person name="Hontelez J."/>
            <person name="Verver J."/>
            <person name="Yang W.-C."/>
            <person name="Schijlen E."/>
            <person name="Repin R."/>
            <person name="Schilthuizen M."/>
            <person name="Schranz E."/>
            <person name="Heidstra R."/>
            <person name="Miyata K."/>
            <person name="Fedorova E."/>
            <person name="Kohlen W."/>
            <person name="Bisseling T."/>
            <person name="Smit S."/>
            <person name="Geurts R."/>
        </authorList>
    </citation>
    <scope>NUCLEOTIDE SEQUENCE [LARGE SCALE GENOMIC DNA]</scope>
    <source>
        <strain evidence="4">cv. RG33-2</strain>
    </source>
</reference>
<keyword evidence="1" id="KW-0472">Membrane</keyword>
<evidence type="ECO:0000313" key="3">
    <source>
        <dbReference type="EMBL" id="PON83121.1"/>
    </source>
</evidence>
<dbReference type="InParanoid" id="A0A2P5EC49"/>
<keyword evidence="1" id="KW-1133">Transmembrane helix</keyword>
<protein>
    <submittedName>
        <fullName evidence="3">Uncharacterized protein</fullName>
    </submittedName>
</protein>